<dbReference type="PANTHER" id="PTHR47743:SF1">
    <property type="entry name" value="CRACD-LIKE PROTEIN"/>
    <property type="match status" value="1"/>
</dbReference>
<feature type="region of interest" description="Disordered" evidence="1">
    <location>
        <begin position="814"/>
        <end position="880"/>
    </location>
</feature>
<feature type="compositionally biased region" description="Low complexity" evidence="1">
    <location>
        <begin position="347"/>
        <end position="361"/>
    </location>
</feature>
<feature type="compositionally biased region" description="Basic residues" evidence="1">
    <location>
        <begin position="249"/>
        <end position="268"/>
    </location>
</feature>
<name>A0A3P8UW49_CYNSE</name>
<feature type="compositionally biased region" description="Low complexity" evidence="1">
    <location>
        <begin position="856"/>
        <end position="868"/>
    </location>
</feature>
<feature type="compositionally biased region" description="Low complexity" evidence="1">
    <location>
        <begin position="770"/>
        <end position="783"/>
    </location>
</feature>
<dbReference type="Pfam" id="PF15262">
    <property type="entry name" value="DUF4592"/>
    <property type="match status" value="1"/>
</dbReference>
<feature type="compositionally biased region" description="Basic and acidic residues" evidence="1">
    <location>
        <begin position="501"/>
        <end position="512"/>
    </location>
</feature>
<evidence type="ECO:0000259" key="2">
    <source>
        <dbReference type="Pfam" id="PF15262"/>
    </source>
</evidence>
<feature type="region of interest" description="Disordered" evidence="1">
    <location>
        <begin position="249"/>
        <end position="272"/>
    </location>
</feature>
<feature type="region of interest" description="Disordered" evidence="1">
    <location>
        <begin position="346"/>
        <end position="365"/>
    </location>
</feature>
<reference evidence="3" key="2">
    <citation type="submission" date="2025-08" db="UniProtKB">
        <authorList>
            <consortium name="Ensembl"/>
        </authorList>
    </citation>
    <scope>IDENTIFICATION</scope>
</reference>
<dbReference type="InterPro" id="IPR026713">
    <property type="entry name" value="CRACD-like"/>
</dbReference>
<feature type="compositionally biased region" description="Basic and acidic residues" evidence="1">
    <location>
        <begin position="453"/>
        <end position="481"/>
    </location>
</feature>
<accession>A0A3P8UW49</accession>
<keyword evidence="4" id="KW-1185">Reference proteome</keyword>
<feature type="domain" description="DUF4592" evidence="2">
    <location>
        <begin position="175"/>
        <end position="265"/>
    </location>
</feature>
<dbReference type="Ensembl" id="ENSCSET00000006661.1">
    <property type="protein sequence ID" value="ENSCSEP00000006587.1"/>
    <property type="gene ID" value="ENSCSEG00000004259.1"/>
</dbReference>
<dbReference type="STRING" id="244447.ENSCSEP00000006587"/>
<protein>
    <submittedName>
        <fullName evidence="3">KIAA1211 like</fullName>
    </submittedName>
</protein>
<sequence>MTHLLSGVASLSWCECTSPDIRLHADRAPVFFPAPVGLMDSSSENVDDSCEDTAEYKKSRGKSLKTRIFGRSQRATVTKLSQSASDINAEKEHGSDDDLSSQGSMGSRALSHDSIFMEENVLTEPEPSKVLSQENVNSKIKALQLKLQQQNLRLGPPPLALPIRRPAVISKDEYSSYRSAEVTGSDVPGQESISKASSRPLSPALTKCPPSFPSHPLPVFPTSRTCASEPPLDFSSPPYSTTCLDTSAARHRMSVKPRNQRASTKKRVAPTNSVKGEEKNYIYSQEKATLEEEGDVDIYATRQHFPSKSQVATDSYSQTSHLQEPALTRVLALVSSQVLRPQPQRAVDVTSSEKSNSSVVSEPKTRREAGFDIQVSSYEKKNTIKITEEPTDMGSHVTFELSAAHKQLQEEIKSINFPKRPGAGAASVHFSITSAKSQHLERPRSSSFVGKVEQPESKHKTGTEKKFTSSLKEKVSLRDPQPRGSTFTVGKLTQEGAAPKSSDHSWERKDNQEKKDEFVLVFASKIAAAGTGTLTGQGSESRQEEVEVAVDKQAFGIKLRSTSQSLRYRPASGDQLDKQTTQGVGEHGVYMSKETPANIPPSSTTTGTDFTVTDPTLPGTSCNNPTVARAKVSDIRETETSSSVPQDPPALQTASTEVSWMSLAVEKTKGLQQLLARRLPRDITGTQTTRVQTQAQPPQQTEVQTSAQVQAVKLQQSSTVTLQAVNQAPTAAVKAARVQGSCPAHTVKASLVPLQQKTAASALVKLFPESQTSPQTTESQTQSGPTHCSSHPLDQNKPWTTQSFFQISKQTEISSPLARESATQSSAPSSLSSGQNATQQPPWSIRGLQPTNQLKSTASVSTTSVTTAPPSPVSVLGRDKDKEVIVQENISTPLAKRALRDRPGSERAAFLHKRAEWTTVTATTEVDAKRAQTDTQSPEQPMKLVRTSSCVGAKPEWKQGVKLSDSVPDRSREDKWLRKNVVCSSLPTQSSVLQSMSDNAPPFWMELAKRKSMAWSDKAMD</sequence>
<feature type="compositionally biased region" description="Low complexity" evidence="1">
    <location>
        <begin position="821"/>
        <end position="833"/>
    </location>
</feature>
<feature type="compositionally biased region" description="Polar residues" evidence="1">
    <location>
        <begin position="191"/>
        <end position="200"/>
    </location>
</feature>
<evidence type="ECO:0000313" key="4">
    <source>
        <dbReference type="Proteomes" id="UP000265120"/>
    </source>
</evidence>
<proteinExistence type="predicted"/>
<dbReference type="Proteomes" id="UP000265120">
    <property type="component" value="Chromosome 16"/>
</dbReference>
<evidence type="ECO:0000256" key="1">
    <source>
        <dbReference type="SAM" id="MobiDB-lite"/>
    </source>
</evidence>
<feature type="region of interest" description="Disordered" evidence="1">
    <location>
        <begin position="79"/>
        <end position="107"/>
    </location>
</feature>
<feature type="region of interest" description="Disordered" evidence="1">
    <location>
        <begin position="770"/>
        <end position="798"/>
    </location>
</feature>
<dbReference type="InterPro" id="IPR028030">
    <property type="entry name" value="DUF4592"/>
</dbReference>
<dbReference type="OMA" id="MEAHTTS"/>
<reference evidence="3 4" key="1">
    <citation type="journal article" date="2014" name="Nat. Genet.">
        <title>Whole-genome sequence of a flatfish provides insights into ZW sex chromosome evolution and adaptation to a benthic lifestyle.</title>
        <authorList>
            <person name="Chen S."/>
            <person name="Zhang G."/>
            <person name="Shao C."/>
            <person name="Huang Q."/>
            <person name="Liu G."/>
            <person name="Zhang P."/>
            <person name="Song W."/>
            <person name="An N."/>
            <person name="Chalopin D."/>
            <person name="Volff J.N."/>
            <person name="Hong Y."/>
            <person name="Li Q."/>
            <person name="Sha Z."/>
            <person name="Zhou H."/>
            <person name="Xie M."/>
            <person name="Yu Q."/>
            <person name="Liu Y."/>
            <person name="Xiang H."/>
            <person name="Wang N."/>
            <person name="Wu K."/>
            <person name="Yang C."/>
            <person name="Zhou Q."/>
            <person name="Liao X."/>
            <person name="Yang L."/>
            <person name="Hu Q."/>
            <person name="Zhang J."/>
            <person name="Meng L."/>
            <person name="Jin L."/>
            <person name="Tian Y."/>
            <person name="Lian J."/>
            <person name="Yang J."/>
            <person name="Miao G."/>
            <person name="Liu S."/>
            <person name="Liang Z."/>
            <person name="Yan F."/>
            <person name="Li Y."/>
            <person name="Sun B."/>
            <person name="Zhang H."/>
            <person name="Zhang J."/>
            <person name="Zhu Y."/>
            <person name="Du M."/>
            <person name="Zhao Y."/>
            <person name="Schartl M."/>
            <person name="Tang Q."/>
            <person name="Wang J."/>
        </authorList>
    </citation>
    <scope>NUCLEOTIDE SEQUENCE</scope>
</reference>
<feature type="region of interest" description="Disordered" evidence="1">
    <location>
        <begin position="434"/>
        <end position="512"/>
    </location>
</feature>
<dbReference type="InParanoid" id="A0A3P8UW49"/>
<dbReference type="AlphaFoldDB" id="A0A3P8UW49"/>
<feature type="region of interest" description="Disordered" evidence="1">
    <location>
        <begin position="180"/>
        <end position="202"/>
    </location>
</feature>
<reference evidence="3" key="3">
    <citation type="submission" date="2025-09" db="UniProtKB">
        <authorList>
            <consortium name="Ensembl"/>
        </authorList>
    </citation>
    <scope>IDENTIFICATION</scope>
</reference>
<evidence type="ECO:0000313" key="3">
    <source>
        <dbReference type="Ensembl" id="ENSCSEP00000006587.1"/>
    </source>
</evidence>
<organism evidence="3 4">
    <name type="scientific">Cynoglossus semilaevis</name>
    <name type="common">Tongue sole</name>
    <dbReference type="NCBI Taxonomy" id="244447"/>
    <lineage>
        <taxon>Eukaryota</taxon>
        <taxon>Metazoa</taxon>
        <taxon>Chordata</taxon>
        <taxon>Craniata</taxon>
        <taxon>Vertebrata</taxon>
        <taxon>Euteleostomi</taxon>
        <taxon>Actinopterygii</taxon>
        <taxon>Neopterygii</taxon>
        <taxon>Teleostei</taxon>
        <taxon>Neoteleostei</taxon>
        <taxon>Acanthomorphata</taxon>
        <taxon>Carangaria</taxon>
        <taxon>Pleuronectiformes</taxon>
        <taxon>Pleuronectoidei</taxon>
        <taxon>Cynoglossidae</taxon>
        <taxon>Cynoglossinae</taxon>
        <taxon>Cynoglossus</taxon>
    </lineage>
</organism>
<dbReference type="GeneTree" id="ENSGT00940000163031"/>
<dbReference type="PANTHER" id="PTHR47743">
    <property type="entry name" value="KIAA1210 / KIAA1211 FAMILY MEMBER"/>
    <property type="match status" value="1"/>
</dbReference>
<feature type="compositionally biased region" description="Polar residues" evidence="1">
    <location>
        <begin position="784"/>
        <end position="798"/>
    </location>
</feature>